<protein>
    <submittedName>
        <fullName evidence="2">Uncharacterized protein</fullName>
    </submittedName>
</protein>
<evidence type="ECO:0000256" key="1">
    <source>
        <dbReference type="SAM" id="MobiDB-lite"/>
    </source>
</evidence>
<dbReference type="Proteomes" id="UP000735302">
    <property type="component" value="Unassembled WGS sequence"/>
</dbReference>
<evidence type="ECO:0000313" key="3">
    <source>
        <dbReference type="Proteomes" id="UP000735302"/>
    </source>
</evidence>
<comment type="caution">
    <text evidence="2">The sequence shown here is derived from an EMBL/GenBank/DDBJ whole genome shotgun (WGS) entry which is preliminary data.</text>
</comment>
<sequence length="108" mass="12134">MDGSTDRNHSLQNDLYKKIPVTSVNLSLSADFQQNGQIKQQQAASSGQMPFRIKPSPHRHIKARALKQTTDTVIARNQGELTLCTASRLLNQLSRRQIQPNGRKRGQL</sequence>
<keyword evidence="3" id="KW-1185">Reference proteome</keyword>
<feature type="region of interest" description="Disordered" evidence="1">
    <location>
        <begin position="35"/>
        <end position="54"/>
    </location>
</feature>
<dbReference type="AlphaFoldDB" id="A0AAV4BIF8"/>
<gene>
    <name evidence="2" type="ORF">PoB_004679500</name>
</gene>
<evidence type="ECO:0000313" key="2">
    <source>
        <dbReference type="EMBL" id="GFO20290.1"/>
    </source>
</evidence>
<dbReference type="EMBL" id="BLXT01005154">
    <property type="protein sequence ID" value="GFO20290.1"/>
    <property type="molecule type" value="Genomic_DNA"/>
</dbReference>
<reference evidence="2 3" key="1">
    <citation type="journal article" date="2021" name="Elife">
        <title>Chloroplast acquisition without the gene transfer in kleptoplastic sea slugs, Plakobranchus ocellatus.</title>
        <authorList>
            <person name="Maeda T."/>
            <person name="Takahashi S."/>
            <person name="Yoshida T."/>
            <person name="Shimamura S."/>
            <person name="Takaki Y."/>
            <person name="Nagai Y."/>
            <person name="Toyoda A."/>
            <person name="Suzuki Y."/>
            <person name="Arimoto A."/>
            <person name="Ishii H."/>
            <person name="Satoh N."/>
            <person name="Nishiyama T."/>
            <person name="Hasebe M."/>
            <person name="Maruyama T."/>
            <person name="Minagawa J."/>
            <person name="Obokata J."/>
            <person name="Shigenobu S."/>
        </authorList>
    </citation>
    <scope>NUCLEOTIDE SEQUENCE [LARGE SCALE GENOMIC DNA]</scope>
</reference>
<organism evidence="2 3">
    <name type="scientific">Plakobranchus ocellatus</name>
    <dbReference type="NCBI Taxonomy" id="259542"/>
    <lineage>
        <taxon>Eukaryota</taxon>
        <taxon>Metazoa</taxon>
        <taxon>Spiralia</taxon>
        <taxon>Lophotrochozoa</taxon>
        <taxon>Mollusca</taxon>
        <taxon>Gastropoda</taxon>
        <taxon>Heterobranchia</taxon>
        <taxon>Euthyneura</taxon>
        <taxon>Panpulmonata</taxon>
        <taxon>Sacoglossa</taxon>
        <taxon>Placobranchoidea</taxon>
        <taxon>Plakobranchidae</taxon>
        <taxon>Plakobranchus</taxon>
    </lineage>
</organism>
<accession>A0AAV4BIF8</accession>
<name>A0AAV4BIF8_9GAST</name>
<proteinExistence type="predicted"/>